<evidence type="ECO:0000313" key="2">
    <source>
        <dbReference type="Proteomes" id="UP001163603"/>
    </source>
</evidence>
<dbReference type="Proteomes" id="UP001163603">
    <property type="component" value="Chromosome 1"/>
</dbReference>
<reference evidence="2" key="1">
    <citation type="journal article" date="2023" name="G3 (Bethesda)">
        <title>Genome assembly and association tests identify interacting loci associated with vigor, precocity, and sex in interspecific pistachio rootstocks.</title>
        <authorList>
            <person name="Palmer W."/>
            <person name="Jacygrad E."/>
            <person name="Sagayaradj S."/>
            <person name="Cavanaugh K."/>
            <person name="Han R."/>
            <person name="Bertier L."/>
            <person name="Beede B."/>
            <person name="Kafkas S."/>
            <person name="Golino D."/>
            <person name="Preece J."/>
            <person name="Michelmore R."/>
        </authorList>
    </citation>
    <scope>NUCLEOTIDE SEQUENCE [LARGE SCALE GENOMIC DNA]</scope>
</reference>
<keyword evidence="2" id="KW-1185">Reference proteome</keyword>
<name>A0ACC0ZP28_9ROSI</name>
<accession>A0ACC0ZP28</accession>
<gene>
    <name evidence="1" type="ORF">Pint_03291</name>
</gene>
<organism evidence="1 2">
    <name type="scientific">Pistacia integerrima</name>
    <dbReference type="NCBI Taxonomy" id="434235"/>
    <lineage>
        <taxon>Eukaryota</taxon>
        <taxon>Viridiplantae</taxon>
        <taxon>Streptophyta</taxon>
        <taxon>Embryophyta</taxon>
        <taxon>Tracheophyta</taxon>
        <taxon>Spermatophyta</taxon>
        <taxon>Magnoliopsida</taxon>
        <taxon>eudicotyledons</taxon>
        <taxon>Gunneridae</taxon>
        <taxon>Pentapetalae</taxon>
        <taxon>rosids</taxon>
        <taxon>malvids</taxon>
        <taxon>Sapindales</taxon>
        <taxon>Anacardiaceae</taxon>
        <taxon>Pistacia</taxon>
    </lineage>
</organism>
<sequence length="100" mass="10777">MEETQMEEGANNKDVEVAPALISVHPNQNSVAVAVGSDLRVYDLLRDGAVYLLDDSGGPSHKDSIRAIRYGANGKLFVSAGDDKIVKIWSAESWKCISSV</sequence>
<dbReference type="EMBL" id="CM047736">
    <property type="protein sequence ID" value="KAJ0053614.1"/>
    <property type="molecule type" value="Genomic_DNA"/>
</dbReference>
<comment type="caution">
    <text evidence="1">The sequence shown here is derived from an EMBL/GenBank/DDBJ whole genome shotgun (WGS) entry which is preliminary data.</text>
</comment>
<proteinExistence type="predicted"/>
<protein>
    <submittedName>
        <fullName evidence="1">Uncharacterized protein</fullName>
    </submittedName>
</protein>
<evidence type="ECO:0000313" key="1">
    <source>
        <dbReference type="EMBL" id="KAJ0053614.1"/>
    </source>
</evidence>